<dbReference type="PANTHER" id="PTHR34365:SF7">
    <property type="entry name" value="GLYCINE-RICH DOMAIN-CONTAINING PROTEIN 1"/>
    <property type="match status" value="1"/>
</dbReference>
<organism evidence="1 2">
    <name type="scientific">Tychonema bourrellyi FEM_GT703</name>
    <dbReference type="NCBI Taxonomy" id="2040638"/>
    <lineage>
        <taxon>Bacteria</taxon>
        <taxon>Bacillati</taxon>
        <taxon>Cyanobacteriota</taxon>
        <taxon>Cyanophyceae</taxon>
        <taxon>Oscillatoriophycideae</taxon>
        <taxon>Oscillatoriales</taxon>
        <taxon>Microcoleaceae</taxon>
        <taxon>Tychonema</taxon>
    </lineage>
</organism>
<protein>
    <submittedName>
        <fullName evidence="1">Glycine-rich domain-containing protein-like</fullName>
    </submittedName>
</protein>
<name>A0A2G4F6C8_9CYAN</name>
<dbReference type="AlphaFoldDB" id="A0A2G4F6C8"/>
<keyword evidence="2" id="KW-1185">Reference proteome</keyword>
<evidence type="ECO:0000313" key="2">
    <source>
        <dbReference type="Proteomes" id="UP000226442"/>
    </source>
</evidence>
<comment type="caution">
    <text evidence="1">The sequence shown here is derived from an EMBL/GenBank/DDBJ whole genome shotgun (WGS) entry which is preliminary data.</text>
</comment>
<evidence type="ECO:0000313" key="1">
    <source>
        <dbReference type="EMBL" id="PHX57299.1"/>
    </source>
</evidence>
<dbReference type="EMBL" id="NXIB02000002">
    <property type="protein sequence ID" value="PHX57299.1"/>
    <property type="molecule type" value="Genomic_DNA"/>
</dbReference>
<dbReference type="OrthoDB" id="278697at2"/>
<gene>
    <name evidence="1" type="ORF">CP500_000500</name>
</gene>
<dbReference type="InterPro" id="IPR009836">
    <property type="entry name" value="GRDP-like"/>
</dbReference>
<sequence>MSVEQKVVRAEVQVFLNKLRTVDLGPIAYKLMHPEKGRGWTKAKTVRAIARYMAFLGLIYLYPDRPFVPTQEIDAVWHNHILDTTKYHQDCELLFGRYVHHFPYFSLRGEADEQNWQAAFAETQTIFKQHFGIAPSDKLDRSKIWLKAEEKKKEGARCSNLKDSDSKKTGNRPTVDIKAEVLAVFPEALS</sequence>
<accession>A0A2G4F6C8</accession>
<reference evidence="1" key="1">
    <citation type="submission" date="2017-10" db="EMBL/GenBank/DDBJ databases">
        <title>Draft genome sequence of the planktic cyanobacteria Tychonema bourrellyi isolated from alpine lentic freshwater.</title>
        <authorList>
            <person name="Tett A."/>
            <person name="Armanini F."/>
            <person name="Asnicar F."/>
            <person name="Boscaini A."/>
            <person name="Pasolli E."/>
            <person name="Zolfo M."/>
            <person name="Donati C."/>
            <person name="Salmaso N."/>
            <person name="Segata N."/>
        </authorList>
    </citation>
    <scope>NUCLEOTIDE SEQUENCE</scope>
    <source>
        <strain evidence="1">FEM_GT703</strain>
    </source>
</reference>
<dbReference type="RefSeq" id="WP_096832359.1">
    <property type="nucleotide sequence ID" value="NZ_NXIB02000002.1"/>
</dbReference>
<dbReference type="Proteomes" id="UP000226442">
    <property type="component" value="Unassembled WGS sequence"/>
</dbReference>
<proteinExistence type="predicted"/>
<dbReference type="Pfam" id="PF07173">
    <property type="entry name" value="GRDP-like"/>
    <property type="match status" value="1"/>
</dbReference>
<dbReference type="PANTHER" id="PTHR34365">
    <property type="entry name" value="ENOLASE (DUF1399)"/>
    <property type="match status" value="1"/>
</dbReference>